<dbReference type="GO" id="GO:0016787">
    <property type="term" value="F:hydrolase activity"/>
    <property type="evidence" value="ECO:0007669"/>
    <property type="project" value="UniProtKB-KW"/>
</dbReference>
<keyword evidence="3" id="KW-1185">Reference proteome</keyword>
<proteinExistence type="predicted"/>
<name>A0A9E6UJP3_9HYPH</name>
<dbReference type="Proteomes" id="UP000825701">
    <property type="component" value="Chromosome"/>
</dbReference>
<dbReference type="Pfam" id="PF07486">
    <property type="entry name" value="Hydrolase_2"/>
    <property type="match status" value="1"/>
</dbReference>
<dbReference type="InterPro" id="IPR011105">
    <property type="entry name" value="Cell_wall_hydrolase_SleB"/>
</dbReference>
<dbReference type="EMBL" id="CP081869">
    <property type="protein sequence ID" value="QZN98336.1"/>
    <property type="molecule type" value="Genomic_DNA"/>
</dbReference>
<feature type="domain" description="Cell wall hydrolase SleB" evidence="1">
    <location>
        <begin position="67"/>
        <end position="163"/>
    </location>
</feature>
<dbReference type="InterPro" id="IPR042047">
    <property type="entry name" value="SleB_dom1"/>
</dbReference>
<reference evidence="2" key="1">
    <citation type="submission" date="2021-08" db="EMBL/GenBank/DDBJ databases">
        <authorList>
            <person name="Zhang H."/>
            <person name="Xu M."/>
            <person name="Yu Z."/>
            <person name="Yang L."/>
            <person name="Cai Y."/>
        </authorList>
    </citation>
    <scope>NUCLEOTIDE SEQUENCE</scope>
    <source>
        <strain evidence="2">CHL1</strain>
    </source>
</reference>
<dbReference type="PROSITE" id="PS51257">
    <property type="entry name" value="PROKAR_LIPOPROTEIN"/>
    <property type="match status" value="1"/>
</dbReference>
<dbReference type="KEGG" id="cmet:K6K41_14515"/>
<dbReference type="Gene3D" id="1.10.10.2520">
    <property type="entry name" value="Cell wall hydrolase SleB, domain 1"/>
    <property type="match status" value="1"/>
</dbReference>
<sequence length="353" mass="36842">MKTGVPDMNAWRFTRVSAVAAVSLAAAACSQQPRLAATSAIQPVSFTAQDRECMARAMYFESHRGADEGMVAVGTVVANRKDSGRWGSTVCEVVGQKRQFAPGVMTRTMDGEAAERARRNAEKVLSGQRHPALKTAMFFHTAGYKFRYPNMHYVLVAGGNAFYEKREVVTAEDARQNAKSKALALAYARIDPTGASKSIMVASNDASRPAPQPVVVATAPVVQPTVAPAAPQLAAVAPAPKAAPAPQLAAAPAAPKAVVAAIAPAKPVRAKPAETPLAFASADEQPAAAKALMPTKRVLQPSKLTPALASAAPVAAPKAEPAPEKAETVAAERSRSYAYNGEVAAAFAAFDMR</sequence>
<evidence type="ECO:0000313" key="3">
    <source>
        <dbReference type="Proteomes" id="UP000825701"/>
    </source>
</evidence>
<keyword evidence="2" id="KW-0378">Hydrolase</keyword>
<gene>
    <name evidence="2" type="ORF">K6K41_14515</name>
</gene>
<accession>A0A9E6UJP3</accession>
<organism evidence="2 3">
    <name type="scientific">Chenggangzhangella methanolivorans</name>
    <dbReference type="NCBI Taxonomy" id="1437009"/>
    <lineage>
        <taxon>Bacteria</taxon>
        <taxon>Pseudomonadati</taxon>
        <taxon>Pseudomonadota</taxon>
        <taxon>Alphaproteobacteria</taxon>
        <taxon>Hyphomicrobiales</taxon>
        <taxon>Methylopilaceae</taxon>
        <taxon>Chenggangzhangella</taxon>
    </lineage>
</organism>
<evidence type="ECO:0000259" key="1">
    <source>
        <dbReference type="Pfam" id="PF07486"/>
    </source>
</evidence>
<dbReference type="AlphaFoldDB" id="A0A9E6UJP3"/>
<protein>
    <submittedName>
        <fullName evidence="2">Cell wall hydrolase</fullName>
    </submittedName>
</protein>
<evidence type="ECO:0000313" key="2">
    <source>
        <dbReference type="EMBL" id="QZN98336.1"/>
    </source>
</evidence>